<evidence type="ECO:0000256" key="1">
    <source>
        <dbReference type="ARBA" id="ARBA00010088"/>
    </source>
</evidence>
<feature type="domain" description="AB hydrolase-1" evidence="3">
    <location>
        <begin position="82"/>
        <end position="334"/>
    </location>
</feature>
<evidence type="ECO:0000259" key="3">
    <source>
        <dbReference type="Pfam" id="PF00561"/>
    </source>
</evidence>
<keyword evidence="5" id="KW-1185">Reference proteome</keyword>
<gene>
    <name evidence="4" type="ORF">GCM10023183_10020</name>
</gene>
<dbReference type="InterPro" id="IPR002410">
    <property type="entry name" value="Peptidase_S33"/>
</dbReference>
<dbReference type="SUPFAM" id="SSF53474">
    <property type="entry name" value="alpha/beta-Hydrolases"/>
    <property type="match status" value="1"/>
</dbReference>
<protein>
    <submittedName>
        <fullName evidence="4">Proline iminopeptidase-family hydrolase</fullName>
    </submittedName>
</protein>
<accession>A0ABP8FC97</accession>
<name>A0ABP8FC97_9BACT</name>
<evidence type="ECO:0000313" key="5">
    <source>
        <dbReference type="Proteomes" id="UP001501844"/>
    </source>
</evidence>
<dbReference type="PROSITE" id="PS51257">
    <property type="entry name" value="PROKAR_LIPOPROTEIN"/>
    <property type="match status" value="1"/>
</dbReference>
<reference evidence="5" key="1">
    <citation type="journal article" date="2019" name="Int. J. Syst. Evol. Microbiol.">
        <title>The Global Catalogue of Microorganisms (GCM) 10K type strain sequencing project: providing services to taxonomists for standard genome sequencing and annotation.</title>
        <authorList>
            <consortium name="The Broad Institute Genomics Platform"/>
            <consortium name="The Broad Institute Genome Sequencing Center for Infectious Disease"/>
            <person name="Wu L."/>
            <person name="Ma J."/>
        </authorList>
    </citation>
    <scope>NUCLEOTIDE SEQUENCE [LARGE SCALE GENOMIC DNA]</scope>
    <source>
        <strain evidence="5">JCM 17917</strain>
    </source>
</reference>
<dbReference type="InterPro" id="IPR050266">
    <property type="entry name" value="AB_hydrolase_sf"/>
</dbReference>
<dbReference type="NCBIfam" id="TIGR01250">
    <property type="entry name" value="pro_imino_pep_2"/>
    <property type="match status" value="1"/>
</dbReference>
<dbReference type="InterPro" id="IPR029058">
    <property type="entry name" value="AB_hydrolase_fold"/>
</dbReference>
<comment type="similarity">
    <text evidence="1">Belongs to the peptidase S33 family.</text>
</comment>
<sequence length="358" mass="40385">MNYKQILTMSLATAGLLFSSCQQDRTTQGTLPKASPGLTAAYFQKTESGVQDGGVQMIPIKTPKGEFKVWTKRFGNNPKMKVLLLNGGPGATHEYFEAFENFFPAEGIEFIYYDQLGCGNSEDPKDPAMWDLPRFVEEVEQVRAALYLTKDNFYLLGHSWGGILALEYALKYQDNLKGMIISNMMASAPDYGKYADEVLAKQMDPKVLAEVRAIEARKDFTNPRYMDLLYPNFYTKHILRMPLDQWPEPVNRSFSKMNQSLYVTMQGPSEFGISGKLETWDRTADLPKVTVPTLTVGAQFDTMDPEHMKMMAGKVQNGTYLYCPNGSHMSLYDDQETYFAGLIKFVKGVDAGQKEVKL</sequence>
<dbReference type="InterPro" id="IPR005945">
    <property type="entry name" value="Pro_imino_pep"/>
</dbReference>
<dbReference type="Proteomes" id="UP001501844">
    <property type="component" value="Unassembled WGS sequence"/>
</dbReference>
<evidence type="ECO:0000256" key="2">
    <source>
        <dbReference type="ARBA" id="ARBA00022801"/>
    </source>
</evidence>
<dbReference type="EMBL" id="BAABGX010000001">
    <property type="protein sequence ID" value="GAA4300076.1"/>
    <property type="molecule type" value="Genomic_DNA"/>
</dbReference>
<proteinExistence type="inferred from homology"/>
<comment type="caution">
    <text evidence="4">The sequence shown here is derived from an EMBL/GenBank/DDBJ whole genome shotgun (WGS) entry which is preliminary data.</text>
</comment>
<dbReference type="InterPro" id="IPR000073">
    <property type="entry name" value="AB_hydrolase_1"/>
</dbReference>
<dbReference type="PANTHER" id="PTHR43798:SF31">
    <property type="entry name" value="AB HYDROLASE SUPERFAMILY PROTEIN YCLE"/>
    <property type="match status" value="1"/>
</dbReference>
<dbReference type="RefSeq" id="WP_345163014.1">
    <property type="nucleotide sequence ID" value="NZ_BAABGX010000001.1"/>
</dbReference>
<keyword evidence="2 4" id="KW-0378">Hydrolase</keyword>
<dbReference type="Pfam" id="PF00561">
    <property type="entry name" value="Abhydrolase_1"/>
    <property type="match status" value="1"/>
</dbReference>
<dbReference type="Gene3D" id="3.40.50.1820">
    <property type="entry name" value="alpha/beta hydrolase"/>
    <property type="match status" value="1"/>
</dbReference>
<dbReference type="GO" id="GO:0016787">
    <property type="term" value="F:hydrolase activity"/>
    <property type="evidence" value="ECO:0007669"/>
    <property type="project" value="UniProtKB-KW"/>
</dbReference>
<dbReference type="PANTHER" id="PTHR43798">
    <property type="entry name" value="MONOACYLGLYCEROL LIPASE"/>
    <property type="match status" value="1"/>
</dbReference>
<organism evidence="4 5">
    <name type="scientific">Nibribacter koreensis</name>
    <dbReference type="NCBI Taxonomy" id="1084519"/>
    <lineage>
        <taxon>Bacteria</taxon>
        <taxon>Pseudomonadati</taxon>
        <taxon>Bacteroidota</taxon>
        <taxon>Cytophagia</taxon>
        <taxon>Cytophagales</taxon>
        <taxon>Hymenobacteraceae</taxon>
        <taxon>Nibribacter</taxon>
    </lineage>
</organism>
<evidence type="ECO:0000313" key="4">
    <source>
        <dbReference type="EMBL" id="GAA4300076.1"/>
    </source>
</evidence>
<dbReference type="PRINTS" id="PR00793">
    <property type="entry name" value="PROAMNOPTASE"/>
</dbReference>